<comment type="caution">
    <text evidence="2">The sequence shown here is derived from an EMBL/GenBank/DDBJ whole genome shotgun (WGS) entry which is preliminary data.</text>
</comment>
<feature type="domain" description="N-acetyltransferase" evidence="1">
    <location>
        <begin position="154"/>
        <end position="290"/>
    </location>
</feature>
<dbReference type="OrthoDB" id="5771378at2759"/>
<dbReference type="PANTHER" id="PTHR47237">
    <property type="entry name" value="SLL0310 PROTEIN"/>
    <property type="match status" value="1"/>
</dbReference>
<dbReference type="InterPro" id="IPR041496">
    <property type="entry name" value="YitH/HolE_GNAT"/>
</dbReference>
<reference evidence="2" key="1">
    <citation type="submission" date="2020-08" db="EMBL/GenBank/DDBJ databases">
        <title>Multicomponent nature underlies the extraordinary mechanical properties of spider dragline silk.</title>
        <authorList>
            <person name="Kono N."/>
            <person name="Nakamura H."/>
            <person name="Mori M."/>
            <person name="Yoshida Y."/>
            <person name="Ohtoshi R."/>
            <person name="Malay A.D."/>
            <person name="Moran D.A.P."/>
            <person name="Tomita M."/>
            <person name="Numata K."/>
            <person name="Arakawa K."/>
        </authorList>
    </citation>
    <scope>NUCLEOTIDE SEQUENCE</scope>
</reference>
<dbReference type="CDD" id="cd04301">
    <property type="entry name" value="NAT_SF"/>
    <property type="match status" value="1"/>
</dbReference>
<dbReference type="Gene3D" id="3.40.630.90">
    <property type="match status" value="1"/>
</dbReference>
<accession>A0A8X6UNF1</accession>
<evidence type="ECO:0000313" key="2">
    <source>
        <dbReference type="EMBL" id="GFU33810.1"/>
    </source>
</evidence>
<dbReference type="PANTHER" id="PTHR47237:SF1">
    <property type="entry name" value="SLL0310 PROTEIN"/>
    <property type="match status" value="1"/>
</dbReference>
<gene>
    <name evidence="2" type="primary">X975_19628</name>
    <name evidence="2" type="ORF">NPIL_682701</name>
</gene>
<dbReference type="Proteomes" id="UP000887013">
    <property type="component" value="Unassembled WGS sequence"/>
</dbReference>
<dbReference type="GO" id="GO:0016747">
    <property type="term" value="F:acyltransferase activity, transferring groups other than amino-acyl groups"/>
    <property type="evidence" value="ECO:0007669"/>
    <property type="project" value="InterPro"/>
</dbReference>
<organism evidence="2 3">
    <name type="scientific">Nephila pilipes</name>
    <name type="common">Giant wood spider</name>
    <name type="synonym">Nephila maculata</name>
    <dbReference type="NCBI Taxonomy" id="299642"/>
    <lineage>
        <taxon>Eukaryota</taxon>
        <taxon>Metazoa</taxon>
        <taxon>Ecdysozoa</taxon>
        <taxon>Arthropoda</taxon>
        <taxon>Chelicerata</taxon>
        <taxon>Arachnida</taxon>
        <taxon>Araneae</taxon>
        <taxon>Araneomorphae</taxon>
        <taxon>Entelegynae</taxon>
        <taxon>Araneoidea</taxon>
        <taxon>Nephilidae</taxon>
        <taxon>Nephila</taxon>
    </lineage>
</organism>
<sequence length="446" mass="50406">MVRQIALKFFIDRQGKQVEIFSDSGTNFMGVNNFLKSFEYESIGKKRKTQKISSESFGNCYQREIPPPGPMTSLSGALPNGYCPRKERGCQISRGDPFPTKRPLVEGNISLEYYVNYCIILRKETHQRINNIAHPSVALQFRKFERFTMENLSYTVRLMTKEDVPQTLEVWRSTGMQEGTHCLYTWLEVDKEAFNVAVTDSGEIIGVCCAVIHHPNFAFVGVYAVLEKYRGYGVGKKVWDACMKHIGTINVALNAVPGKLELYRDKGGFPIVESRWTCVVNETEEPINHEALSNEVPDGIDIVPFQESHLLAIFEYDFALIGYDRKLAVELNCKEFDSKTFVAIKGDNCVGFGTIKRSCHNVGQVGPLYADDPAVAEVMLRKLIESHTDVKGFAMMTISSNAPANDFIKKIGCPTTEECPRLYKKEKVEVDTDKVFAHFDLNFSPY</sequence>
<protein>
    <submittedName>
        <fullName evidence="2">N-acetyltransferase domain-containing protein</fullName>
    </submittedName>
</protein>
<evidence type="ECO:0000259" key="1">
    <source>
        <dbReference type="PROSITE" id="PS51186"/>
    </source>
</evidence>
<keyword evidence="3" id="KW-1185">Reference proteome</keyword>
<dbReference type="InterPro" id="IPR052729">
    <property type="entry name" value="Acyl/Acetyltrans_Enzymes"/>
</dbReference>
<dbReference type="InterPro" id="IPR000182">
    <property type="entry name" value="GNAT_dom"/>
</dbReference>
<dbReference type="AlphaFoldDB" id="A0A8X6UNF1"/>
<dbReference type="Gene3D" id="3.40.630.30">
    <property type="match status" value="1"/>
</dbReference>
<proteinExistence type="predicted"/>
<dbReference type="PROSITE" id="PS51186">
    <property type="entry name" value="GNAT"/>
    <property type="match status" value="1"/>
</dbReference>
<dbReference type="Pfam" id="PF18014">
    <property type="entry name" value="Acetyltransf_18"/>
    <property type="match status" value="1"/>
</dbReference>
<dbReference type="SUPFAM" id="SSF55729">
    <property type="entry name" value="Acyl-CoA N-acyltransferases (Nat)"/>
    <property type="match status" value="1"/>
</dbReference>
<evidence type="ECO:0000313" key="3">
    <source>
        <dbReference type="Proteomes" id="UP000887013"/>
    </source>
</evidence>
<dbReference type="InterPro" id="IPR016181">
    <property type="entry name" value="Acyl_CoA_acyltransferase"/>
</dbReference>
<name>A0A8X6UNF1_NEPPI</name>
<dbReference type="EMBL" id="BMAW01034130">
    <property type="protein sequence ID" value="GFU33810.1"/>
    <property type="molecule type" value="Genomic_DNA"/>
</dbReference>
<dbReference type="Pfam" id="PF00583">
    <property type="entry name" value="Acetyltransf_1"/>
    <property type="match status" value="1"/>
</dbReference>